<dbReference type="AlphaFoldDB" id="A0A178U5W3"/>
<dbReference type="GO" id="GO:0003676">
    <property type="term" value="F:nucleic acid binding"/>
    <property type="evidence" value="ECO:0007669"/>
    <property type="project" value="InterPro"/>
</dbReference>
<evidence type="ECO:0000313" key="3">
    <source>
        <dbReference type="EMBL" id="OAO89278.1"/>
    </source>
</evidence>
<dbReference type="InterPro" id="IPR043502">
    <property type="entry name" value="DNA/RNA_pol_sf"/>
</dbReference>
<dbReference type="Proteomes" id="UP000078284">
    <property type="component" value="Unassembled WGS sequence"/>
</dbReference>
<reference evidence="4" key="1">
    <citation type="journal article" date="2016" name="Proc. Natl. Acad. Sci. U.S.A.">
        <title>Chromosome-level assembly of Arabidopsis thaliana Ler reveals the extent of translocation and inversion polymorphisms.</title>
        <authorList>
            <person name="Zapata L."/>
            <person name="Ding J."/>
            <person name="Willing E.M."/>
            <person name="Hartwig B."/>
            <person name="Bezdan D."/>
            <person name="Jiao W.B."/>
            <person name="Patel V."/>
            <person name="Velikkakam James G."/>
            <person name="Koornneef M."/>
            <person name="Ossowski S."/>
            <person name="Schneeberger K."/>
        </authorList>
    </citation>
    <scope>NUCLEOTIDE SEQUENCE [LARGE SCALE GENOMIC DNA]</scope>
    <source>
        <strain evidence="4">cv. Landsberg erecta</strain>
    </source>
</reference>
<evidence type="ECO:0000313" key="4">
    <source>
        <dbReference type="Proteomes" id="UP000078284"/>
    </source>
</evidence>
<dbReference type="PROSITE" id="PS50994">
    <property type="entry name" value="INTEGRASE"/>
    <property type="match status" value="1"/>
</dbReference>
<feature type="domain" description="Integrase catalytic" evidence="2">
    <location>
        <begin position="487"/>
        <end position="628"/>
    </location>
</feature>
<proteinExistence type="predicted"/>
<evidence type="ECO:0000259" key="2">
    <source>
        <dbReference type="PROSITE" id="PS50994"/>
    </source>
</evidence>
<dbReference type="Pfam" id="PF17921">
    <property type="entry name" value="Integrase_H2C2"/>
    <property type="match status" value="1"/>
</dbReference>
<gene>
    <name evidence="3" type="ORF">AXX17_ATUG02310</name>
</gene>
<sequence>MKGMHTKVDDLYGELNAKIESLNAQVYSQSSSTSKQPMGTLPGKPKPNPKEYINAITLRSDKELPSGELNRDIEPKQKEGVIEIDEEEDKRFAKKETLFVPPPYEPKLPFPGRFKKQQIEKYRAMFDEQMKEVTITMPIIDAFLLNPTYNKFLKDAGVEKKKTLQGMVLLSHECSVIIQNKIVAKKLDDPGSFTLSCALGPLSFYHCLCDLGASVSLMPLSVAKRFGFTRFKDCRISLVFADRSIRTPVGLLKDLPVMIGHFEIPTDVVVFEMDEELEDPLILGRPFLRTAGAMIYLSNEDGTFLELKEVSHEINFVEIEEVTNKEETSNGKSSIDGDWSEFKAPKVELKPLPNGLRIHLENESMTSVEHQRRLNPNLRNVVREEILKLLDAGIIYPISDSTWVSPVHVVPKKDKIYRRCVSKEEVEGILLHCNGSSYGGHFATFKTVTKVLQAGLWWPTMFKDAQEFISKCDSCQRKGNISMRNEMPQNPILEVKIFDVWGIDLMGPFPSSYGNSYILVAVDYVSKWVEAIASPTNDAKIVLKLFKTIIFPRFGVPRVVISDGGKHFINKVFESLLKKHGVKHKVATPYQPQTSGPVEISNQEIKAILEKTVGTTSKDWSVKLDDAL</sequence>
<dbReference type="Pfam" id="PF00665">
    <property type="entry name" value="rve"/>
    <property type="match status" value="1"/>
</dbReference>
<feature type="compositionally biased region" description="Polar residues" evidence="1">
    <location>
        <begin position="26"/>
        <end position="37"/>
    </location>
</feature>
<dbReference type="Gene3D" id="2.40.70.10">
    <property type="entry name" value="Acid Proteases"/>
    <property type="match status" value="1"/>
</dbReference>
<comment type="caution">
    <text evidence="3">The sequence shown here is derived from an EMBL/GenBank/DDBJ whole genome shotgun (WGS) entry which is preliminary data.</text>
</comment>
<evidence type="ECO:0000256" key="1">
    <source>
        <dbReference type="SAM" id="MobiDB-lite"/>
    </source>
</evidence>
<dbReference type="SUPFAM" id="SSF56672">
    <property type="entry name" value="DNA/RNA polymerases"/>
    <property type="match status" value="1"/>
</dbReference>
<dbReference type="InterPro" id="IPR041588">
    <property type="entry name" value="Integrase_H2C2"/>
</dbReference>
<dbReference type="EMBL" id="LUHQ01000018">
    <property type="protein sequence ID" value="OAO89278.1"/>
    <property type="molecule type" value="Genomic_DNA"/>
</dbReference>
<dbReference type="Gene3D" id="3.10.10.10">
    <property type="entry name" value="HIV Type 1 Reverse Transcriptase, subunit A, domain 1"/>
    <property type="match status" value="1"/>
</dbReference>
<dbReference type="Gene3D" id="3.30.420.10">
    <property type="entry name" value="Ribonuclease H-like superfamily/Ribonuclease H"/>
    <property type="match status" value="1"/>
</dbReference>
<dbReference type="InterPro" id="IPR021109">
    <property type="entry name" value="Peptidase_aspartic_dom_sf"/>
</dbReference>
<organism evidence="3 4">
    <name type="scientific">Arabidopsis thaliana</name>
    <name type="common">Mouse-ear cress</name>
    <dbReference type="NCBI Taxonomy" id="3702"/>
    <lineage>
        <taxon>Eukaryota</taxon>
        <taxon>Viridiplantae</taxon>
        <taxon>Streptophyta</taxon>
        <taxon>Embryophyta</taxon>
        <taxon>Tracheophyta</taxon>
        <taxon>Spermatophyta</taxon>
        <taxon>Magnoliopsida</taxon>
        <taxon>eudicotyledons</taxon>
        <taxon>Gunneridae</taxon>
        <taxon>Pentapetalae</taxon>
        <taxon>rosids</taxon>
        <taxon>malvids</taxon>
        <taxon>Brassicales</taxon>
        <taxon>Brassicaceae</taxon>
        <taxon>Camelineae</taxon>
        <taxon>Arabidopsis</taxon>
    </lineage>
</organism>
<dbReference type="InterPro" id="IPR036397">
    <property type="entry name" value="RNaseH_sf"/>
</dbReference>
<accession>A0A178U5W3</accession>
<dbReference type="InterPro" id="IPR012337">
    <property type="entry name" value="RNaseH-like_sf"/>
</dbReference>
<dbReference type="InterPro" id="IPR052160">
    <property type="entry name" value="Gypsy_RT_Integrase-like"/>
</dbReference>
<protein>
    <recommendedName>
        <fullName evidence="2">Integrase catalytic domain-containing protein</fullName>
    </recommendedName>
</protein>
<dbReference type="ExpressionAtlas" id="A0A178U5W3">
    <property type="expression patterns" value="baseline and differential"/>
</dbReference>
<name>A0A178U5W3_ARATH</name>
<feature type="region of interest" description="Disordered" evidence="1">
    <location>
        <begin position="26"/>
        <end position="51"/>
    </location>
</feature>
<dbReference type="GO" id="GO:0015074">
    <property type="term" value="P:DNA integration"/>
    <property type="evidence" value="ECO:0007669"/>
    <property type="project" value="InterPro"/>
</dbReference>
<dbReference type="PANTHER" id="PTHR47266">
    <property type="entry name" value="ENDONUCLEASE-RELATED"/>
    <property type="match status" value="1"/>
</dbReference>
<dbReference type="CDD" id="cd00303">
    <property type="entry name" value="retropepsin_like"/>
    <property type="match status" value="1"/>
</dbReference>
<dbReference type="InterPro" id="IPR001584">
    <property type="entry name" value="Integrase_cat-core"/>
</dbReference>
<dbReference type="SUPFAM" id="SSF53098">
    <property type="entry name" value="Ribonuclease H-like"/>
    <property type="match status" value="1"/>
</dbReference>